<name>A0ABV8UIJ2_9PROT</name>
<keyword evidence="3" id="KW-0804">Transcription</keyword>
<feature type="domain" description="HTH gntR-type" evidence="5">
    <location>
        <begin position="22"/>
        <end position="89"/>
    </location>
</feature>
<dbReference type="InterPro" id="IPR000524">
    <property type="entry name" value="Tscrpt_reg_HTH_GntR"/>
</dbReference>
<dbReference type="InterPro" id="IPR036390">
    <property type="entry name" value="WH_DNA-bd_sf"/>
</dbReference>
<gene>
    <name evidence="6" type="ORF">ACFOW6_05470</name>
</gene>
<keyword evidence="1" id="KW-0805">Transcription regulation</keyword>
<evidence type="ECO:0000256" key="2">
    <source>
        <dbReference type="ARBA" id="ARBA00023125"/>
    </source>
</evidence>
<dbReference type="Proteomes" id="UP001595799">
    <property type="component" value="Unassembled WGS sequence"/>
</dbReference>
<keyword evidence="7" id="KW-1185">Reference proteome</keyword>
<evidence type="ECO:0000256" key="4">
    <source>
        <dbReference type="SAM" id="MobiDB-lite"/>
    </source>
</evidence>
<protein>
    <submittedName>
        <fullName evidence="6">GntR family transcriptional regulator</fullName>
    </submittedName>
</protein>
<dbReference type="PANTHER" id="PTHR43537:SF45">
    <property type="entry name" value="GNTR FAMILY REGULATORY PROTEIN"/>
    <property type="match status" value="1"/>
</dbReference>
<dbReference type="Pfam" id="PF00392">
    <property type="entry name" value="GntR"/>
    <property type="match status" value="1"/>
</dbReference>
<evidence type="ECO:0000313" key="7">
    <source>
        <dbReference type="Proteomes" id="UP001595799"/>
    </source>
</evidence>
<dbReference type="Gene3D" id="1.10.10.10">
    <property type="entry name" value="Winged helix-like DNA-binding domain superfamily/Winged helix DNA-binding domain"/>
    <property type="match status" value="1"/>
</dbReference>
<feature type="compositionally biased region" description="Acidic residues" evidence="4">
    <location>
        <begin position="1"/>
        <end position="17"/>
    </location>
</feature>
<dbReference type="InterPro" id="IPR008920">
    <property type="entry name" value="TF_FadR/GntR_C"/>
</dbReference>
<dbReference type="InterPro" id="IPR036388">
    <property type="entry name" value="WH-like_DNA-bd_sf"/>
</dbReference>
<evidence type="ECO:0000256" key="3">
    <source>
        <dbReference type="ARBA" id="ARBA00023163"/>
    </source>
</evidence>
<keyword evidence="2" id="KW-0238">DNA-binding</keyword>
<evidence type="ECO:0000313" key="6">
    <source>
        <dbReference type="EMBL" id="MFC4350987.1"/>
    </source>
</evidence>
<dbReference type="SMART" id="SM00345">
    <property type="entry name" value="HTH_GNTR"/>
    <property type="match status" value="1"/>
</dbReference>
<dbReference type="SUPFAM" id="SSF48008">
    <property type="entry name" value="GntR ligand-binding domain-like"/>
    <property type="match status" value="1"/>
</dbReference>
<dbReference type="PANTHER" id="PTHR43537">
    <property type="entry name" value="TRANSCRIPTIONAL REGULATOR, GNTR FAMILY"/>
    <property type="match status" value="1"/>
</dbReference>
<dbReference type="EMBL" id="JBHSCW010000003">
    <property type="protein sequence ID" value="MFC4350987.1"/>
    <property type="molecule type" value="Genomic_DNA"/>
</dbReference>
<evidence type="ECO:0000259" key="5">
    <source>
        <dbReference type="PROSITE" id="PS50949"/>
    </source>
</evidence>
<dbReference type="SMART" id="SM00895">
    <property type="entry name" value="FCD"/>
    <property type="match status" value="1"/>
</dbReference>
<dbReference type="CDD" id="cd07377">
    <property type="entry name" value="WHTH_GntR"/>
    <property type="match status" value="1"/>
</dbReference>
<dbReference type="Pfam" id="PF07729">
    <property type="entry name" value="FCD"/>
    <property type="match status" value="1"/>
</dbReference>
<accession>A0ABV8UIJ2</accession>
<dbReference type="PROSITE" id="PS50949">
    <property type="entry name" value="HTH_GNTR"/>
    <property type="match status" value="1"/>
</dbReference>
<dbReference type="Gene3D" id="1.20.120.530">
    <property type="entry name" value="GntR ligand-binding domain-like"/>
    <property type="match status" value="1"/>
</dbReference>
<dbReference type="InterPro" id="IPR011711">
    <property type="entry name" value="GntR_C"/>
</dbReference>
<dbReference type="SUPFAM" id="SSF46785">
    <property type="entry name" value="Winged helix' DNA-binding domain"/>
    <property type="match status" value="1"/>
</dbReference>
<reference evidence="7" key="1">
    <citation type="journal article" date="2019" name="Int. J. Syst. Evol. Microbiol.">
        <title>The Global Catalogue of Microorganisms (GCM) 10K type strain sequencing project: providing services to taxonomists for standard genome sequencing and annotation.</title>
        <authorList>
            <consortium name="The Broad Institute Genomics Platform"/>
            <consortium name="The Broad Institute Genome Sequencing Center for Infectious Disease"/>
            <person name="Wu L."/>
            <person name="Ma J."/>
        </authorList>
    </citation>
    <scope>NUCLEOTIDE SEQUENCE [LARGE SCALE GENOMIC DNA]</scope>
    <source>
        <strain evidence="7">CECT 8472</strain>
    </source>
</reference>
<proteinExistence type="predicted"/>
<evidence type="ECO:0000256" key="1">
    <source>
        <dbReference type="ARBA" id="ARBA00023015"/>
    </source>
</evidence>
<organism evidence="6 7">
    <name type="scientific">Fodinicurvata halophila</name>
    <dbReference type="NCBI Taxonomy" id="1419723"/>
    <lineage>
        <taxon>Bacteria</taxon>
        <taxon>Pseudomonadati</taxon>
        <taxon>Pseudomonadota</taxon>
        <taxon>Alphaproteobacteria</taxon>
        <taxon>Rhodospirillales</taxon>
        <taxon>Rhodovibrionaceae</taxon>
        <taxon>Fodinicurvata</taxon>
    </lineage>
</organism>
<comment type="caution">
    <text evidence="6">The sequence shown here is derived from an EMBL/GenBank/DDBJ whole genome shotgun (WGS) entry which is preliminary data.</text>
</comment>
<dbReference type="PRINTS" id="PR00035">
    <property type="entry name" value="HTHGNTR"/>
</dbReference>
<feature type="region of interest" description="Disordered" evidence="4">
    <location>
        <begin position="1"/>
        <end position="23"/>
    </location>
</feature>
<sequence>MSLNEETDPLDQSESDTTEQGKSLTERAYKRLEELIVTLQLAPGAVLSEAQLAKQLGIGRTPIREALQRLSREGLIVILPRRGILVSEINVTRQLKLLEVRRELERLMASCSARRASSGEKEEFRQLAEGMTKAAENEDDITFMRLDRRLNQLLCQASRNEYITNAIGLIQSLSRRFWYSHYKEVLDLPLCARLHASLATAISQGNPEEAMQASDDLMDYIEDFTRASLDAPTRY</sequence>
<dbReference type="RefSeq" id="WP_382421329.1">
    <property type="nucleotide sequence ID" value="NZ_JBHSCW010000003.1"/>
</dbReference>